<keyword evidence="3" id="KW-1185">Reference proteome</keyword>
<feature type="compositionally biased region" description="Low complexity" evidence="1">
    <location>
        <begin position="680"/>
        <end position="712"/>
    </location>
</feature>
<sequence>MKFCYFLFLYFLNTKISNNFLLSQNNEWGTYECSAKSSLNGKERFFIITNINVITNRIEEYYYLKDINTAPTTDSHIIENVSEDINVLAKKVIKLMIPLESLYFNYYNVPVDFKNNINFLFCPLEFASKLGVFNENYEEKAIGKYVNGTRCSVYKCDIGPFPMVNSHANISHRILIDKELEKVFFIGFQTSPNKNIDYIFFYNAGKPAGNINIVLVACPYKNWIRKQSSAKFIPSKYVKNDFPSLPNDMDRHKLVPTFILENISRGQNFPSRNTFTCGRLEQYEKLADPTPIKIGYEFDQLEDISSQFLTIEGEELFCGDVDITDHYIFTFLNSTDIFNSSEPNMEYVTSIKSVNFYVNQKIYAYDKEYILSKYNDSAEEFFDTDNDLPIFPPSCIANHRVEIAKLKLKIGSTIVNSKFKKDKFTGENIETYTVSVKEQKDQELSCHAVLLKNSDDRYTNFYNKKYSTRIKKIKDANGKPYSGNASTAIKITESIEEVAGVYTCTIYNSKVHEILDSEFHILPGELDPYIKKVKNNKPNKHLYRCTTINMMSNQTLIEMNVTHQGKKTMSFQFSNKNRNKNFKKYKHYVIYNPDDESRFNLPTEIKCTYMNFSSIDNPTVEQNIQTYHTDNTRHSISSIIFIPIGFGTILIILIVILKIIYAISLIRYNKKKAAVLNSNSCSSETKTESDSSTLSSKSNSRSRSNSISSIKTKNIESKTLSSQTSNKKKF</sequence>
<accession>A0A0K0G1Y9</accession>
<name>A0A0K0G1Y9_STRVS</name>
<keyword evidence="2" id="KW-1133">Transmembrane helix</keyword>
<feature type="region of interest" description="Disordered" evidence="1">
    <location>
        <begin position="679"/>
        <end position="730"/>
    </location>
</feature>
<dbReference type="WBParaSite" id="SVE_1873200.1">
    <property type="protein sequence ID" value="SVE_1873200.1"/>
    <property type="gene ID" value="SVE_1873200"/>
</dbReference>
<evidence type="ECO:0000313" key="3">
    <source>
        <dbReference type="Proteomes" id="UP000035680"/>
    </source>
</evidence>
<feature type="transmembrane region" description="Helical" evidence="2">
    <location>
        <begin position="640"/>
        <end position="663"/>
    </location>
</feature>
<evidence type="ECO:0000256" key="1">
    <source>
        <dbReference type="SAM" id="MobiDB-lite"/>
    </source>
</evidence>
<protein>
    <submittedName>
        <fullName evidence="4">Ig-like domain-containing protein</fullName>
    </submittedName>
</protein>
<reference evidence="3" key="1">
    <citation type="submission" date="2014-07" db="EMBL/GenBank/DDBJ databases">
        <authorList>
            <person name="Martin A.A"/>
            <person name="De Silva N."/>
        </authorList>
    </citation>
    <scope>NUCLEOTIDE SEQUENCE</scope>
</reference>
<keyword evidence="2" id="KW-0812">Transmembrane</keyword>
<dbReference type="AlphaFoldDB" id="A0A0K0G1Y9"/>
<feature type="compositionally biased region" description="Polar residues" evidence="1">
    <location>
        <begin position="720"/>
        <end position="730"/>
    </location>
</feature>
<proteinExistence type="predicted"/>
<organism evidence="3 4">
    <name type="scientific">Strongyloides venezuelensis</name>
    <name type="common">Threadworm</name>
    <dbReference type="NCBI Taxonomy" id="75913"/>
    <lineage>
        <taxon>Eukaryota</taxon>
        <taxon>Metazoa</taxon>
        <taxon>Ecdysozoa</taxon>
        <taxon>Nematoda</taxon>
        <taxon>Chromadorea</taxon>
        <taxon>Rhabditida</taxon>
        <taxon>Tylenchina</taxon>
        <taxon>Panagrolaimomorpha</taxon>
        <taxon>Strongyloidoidea</taxon>
        <taxon>Strongyloididae</taxon>
        <taxon>Strongyloides</taxon>
    </lineage>
</organism>
<keyword evidence="2" id="KW-0472">Membrane</keyword>
<reference evidence="4" key="2">
    <citation type="submission" date="2015-08" db="UniProtKB">
        <authorList>
            <consortium name="WormBaseParasite"/>
        </authorList>
    </citation>
    <scope>IDENTIFICATION</scope>
</reference>
<evidence type="ECO:0000256" key="2">
    <source>
        <dbReference type="SAM" id="Phobius"/>
    </source>
</evidence>
<dbReference type="Proteomes" id="UP000035680">
    <property type="component" value="Unassembled WGS sequence"/>
</dbReference>
<evidence type="ECO:0000313" key="4">
    <source>
        <dbReference type="WBParaSite" id="SVE_1873200.1"/>
    </source>
</evidence>